<dbReference type="PANTHER" id="PTHR21366:SF14">
    <property type="entry name" value="GLYOXALASE DOMAIN-CONTAINING PROTEIN 5"/>
    <property type="match status" value="1"/>
</dbReference>
<dbReference type="InterPro" id="IPR004360">
    <property type="entry name" value="Glyas_Fos-R_dOase_dom"/>
</dbReference>
<proteinExistence type="predicted"/>
<name>A0A937W4Z9_UNCTE</name>
<feature type="domain" description="VOC" evidence="1">
    <location>
        <begin position="5"/>
        <end position="148"/>
    </location>
</feature>
<dbReference type="SUPFAM" id="SSF54593">
    <property type="entry name" value="Glyoxalase/Bleomycin resistance protein/Dihydroxybiphenyl dioxygenase"/>
    <property type="match status" value="1"/>
</dbReference>
<dbReference type="Gene3D" id="3.10.180.10">
    <property type="entry name" value="2,3-Dihydroxybiphenyl 1,2-Dioxygenase, domain 1"/>
    <property type="match status" value="1"/>
</dbReference>
<dbReference type="PROSITE" id="PS51819">
    <property type="entry name" value="VOC"/>
    <property type="match status" value="1"/>
</dbReference>
<organism evidence="2 3">
    <name type="scientific">Tectimicrobiota bacterium</name>
    <dbReference type="NCBI Taxonomy" id="2528274"/>
    <lineage>
        <taxon>Bacteria</taxon>
        <taxon>Pseudomonadati</taxon>
        <taxon>Nitrospinota/Tectimicrobiota group</taxon>
        <taxon>Candidatus Tectimicrobiota</taxon>
    </lineage>
</organism>
<dbReference type="InterPro" id="IPR050383">
    <property type="entry name" value="GlyoxalaseI/FosfomycinResist"/>
</dbReference>
<gene>
    <name evidence="2" type="ORF">FJZ47_18805</name>
</gene>
<protein>
    <submittedName>
        <fullName evidence="2">VOC family protein</fullName>
    </submittedName>
</protein>
<reference evidence="2" key="1">
    <citation type="submission" date="2019-03" db="EMBL/GenBank/DDBJ databases">
        <title>Lake Tanganyika Metagenome-Assembled Genomes (MAGs).</title>
        <authorList>
            <person name="Tran P."/>
        </authorList>
    </citation>
    <scope>NUCLEOTIDE SEQUENCE</scope>
    <source>
        <strain evidence="2">K_DeepCast_65m_m2_066</strain>
    </source>
</reference>
<comment type="caution">
    <text evidence="2">The sequence shown here is derived from an EMBL/GenBank/DDBJ whole genome shotgun (WGS) entry which is preliminary data.</text>
</comment>
<dbReference type="InterPro" id="IPR029068">
    <property type="entry name" value="Glyas_Bleomycin-R_OHBP_Dase"/>
</dbReference>
<dbReference type="Pfam" id="PF00903">
    <property type="entry name" value="Glyoxalase"/>
    <property type="match status" value="1"/>
</dbReference>
<evidence type="ECO:0000313" key="3">
    <source>
        <dbReference type="Proteomes" id="UP000712673"/>
    </source>
</evidence>
<dbReference type="InterPro" id="IPR037523">
    <property type="entry name" value="VOC_core"/>
</dbReference>
<evidence type="ECO:0000259" key="1">
    <source>
        <dbReference type="PROSITE" id="PS51819"/>
    </source>
</evidence>
<dbReference type="AlphaFoldDB" id="A0A937W4Z9"/>
<dbReference type="CDD" id="cd06587">
    <property type="entry name" value="VOC"/>
    <property type="match status" value="1"/>
</dbReference>
<accession>A0A937W4Z9</accession>
<dbReference type="PANTHER" id="PTHR21366">
    <property type="entry name" value="GLYOXALASE FAMILY PROTEIN"/>
    <property type="match status" value="1"/>
</dbReference>
<sequence length="152" mass="16561">MEASAVSHIAICTRDMEKSLAFYRDMLGMQVLFDGYTDPTEGGRLHNYEQARQSRRRVSLSFGAGKKPTLTITSHPGEGIAGAPLKLDQMGITHFSFTVPDTEALLDELVAKGAQLGGPRASFTNTTGRVRSFYVYDPDGIIIQFDSGLNEG</sequence>
<dbReference type="Proteomes" id="UP000712673">
    <property type="component" value="Unassembled WGS sequence"/>
</dbReference>
<dbReference type="EMBL" id="VGLS01000698">
    <property type="protein sequence ID" value="MBM3225830.1"/>
    <property type="molecule type" value="Genomic_DNA"/>
</dbReference>
<evidence type="ECO:0000313" key="2">
    <source>
        <dbReference type="EMBL" id="MBM3225830.1"/>
    </source>
</evidence>